<organism evidence="3 4">
    <name type="scientific">Methylomusa anaerophila</name>
    <dbReference type="NCBI Taxonomy" id="1930071"/>
    <lineage>
        <taxon>Bacteria</taxon>
        <taxon>Bacillati</taxon>
        <taxon>Bacillota</taxon>
        <taxon>Negativicutes</taxon>
        <taxon>Selenomonadales</taxon>
        <taxon>Sporomusaceae</taxon>
        <taxon>Methylomusa</taxon>
    </lineage>
</organism>
<accession>A0A348AKD6</accession>
<dbReference type="Gene3D" id="2.70.70.10">
    <property type="entry name" value="Glucose Permease (Domain IIA)"/>
    <property type="match status" value="1"/>
</dbReference>
<dbReference type="CDD" id="cd12797">
    <property type="entry name" value="M23_peptidase"/>
    <property type="match status" value="1"/>
</dbReference>
<proteinExistence type="predicted"/>
<dbReference type="Pfam" id="PF01551">
    <property type="entry name" value="Peptidase_M23"/>
    <property type="match status" value="1"/>
</dbReference>
<keyword evidence="4" id="KW-1185">Reference proteome</keyword>
<feature type="transmembrane region" description="Helical" evidence="1">
    <location>
        <begin position="30"/>
        <end position="51"/>
    </location>
</feature>
<dbReference type="OrthoDB" id="9801106at2"/>
<dbReference type="PANTHER" id="PTHR21666">
    <property type="entry name" value="PEPTIDASE-RELATED"/>
    <property type="match status" value="1"/>
</dbReference>
<name>A0A348AKD6_9FIRM</name>
<protein>
    <submittedName>
        <fullName evidence="3">Putative peptidase</fullName>
    </submittedName>
</protein>
<dbReference type="EMBL" id="AP018449">
    <property type="protein sequence ID" value="BBB91534.1"/>
    <property type="molecule type" value="Genomic_DNA"/>
</dbReference>
<dbReference type="AlphaFoldDB" id="A0A348AKD6"/>
<evidence type="ECO:0000256" key="1">
    <source>
        <dbReference type="SAM" id="Phobius"/>
    </source>
</evidence>
<gene>
    <name evidence="3" type="ORF">MAMMFC1_02218</name>
</gene>
<dbReference type="PANTHER" id="PTHR21666:SF270">
    <property type="entry name" value="MUREIN HYDROLASE ACTIVATOR ENVC"/>
    <property type="match status" value="1"/>
</dbReference>
<keyword evidence="1" id="KW-0812">Transmembrane</keyword>
<dbReference type="InterPro" id="IPR011055">
    <property type="entry name" value="Dup_hybrid_motif"/>
</dbReference>
<feature type="domain" description="M23ase beta-sheet core" evidence="2">
    <location>
        <begin position="146"/>
        <end position="242"/>
    </location>
</feature>
<dbReference type="InterPro" id="IPR050570">
    <property type="entry name" value="Cell_wall_metabolism_enzyme"/>
</dbReference>
<dbReference type="InterPro" id="IPR016047">
    <property type="entry name" value="M23ase_b-sheet_dom"/>
</dbReference>
<dbReference type="SUPFAM" id="SSF51261">
    <property type="entry name" value="Duplicated hybrid motif"/>
    <property type="match status" value="1"/>
</dbReference>
<evidence type="ECO:0000313" key="4">
    <source>
        <dbReference type="Proteomes" id="UP000276437"/>
    </source>
</evidence>
<dbReference type="Proteomes" id="UP000276437">
    <property type="component" value="Chromosome"/>
</dbReference>
<keyword evidence="1" id="KW-0472">Membrane</keyword>
<evidence type="ECO:0000259" key="2">
    <source>
        <dbReference type="Pfam" id="PF01551"/>
    </source>
</evidence>
<reference evidence="3 4" key="1">
    <citation type="journal article" date="2018" name="Int. J. Syst. Evol. Microbiol.">
        <title>Methylomusa anaerophila gen. nov., sp. nov., an anaerobic methanol-utilizing bacterium isolated from a microbial fuel cell.</title>
        <authorList>
            <person name="Amano N."/>
            <person name="Yamamuro A."/>
            <person name="Miyahara M."/>
            <person name="Kouzuma A."/>
            <person name="Abe T."/>
            <person name="Watanabe K."/>
        </authorList>
    </citation>
    <scope>NUCLEOTIDE SEQUENCE [LARGE SCALE GENOMIC DNA]</scope>
    <source>
        <strain evidence="3 4">MMFC1</strain>
    </source>
</reference>
<dbReference type="GO" id="GO:0004222">
    <property type="term" value="F:metalloendopeptidase activity"/>
    <property type="evidence" value="ECO:0007669"/>
    <property type="project" value="TreeGrafter"/>
</dbReference>
<keyword evidence="1" id="KW-1133">Transmembrane helix</keyword>
<dbReference type="KEGG" id="mana:MAMMFC1_02218"/>
<sequence>MPGKLFPALFGKDKVIRYIWRSGGIEAKPVFTAATLLILAAILAFFVISVFQAEKEQLLLQKVQPIQNPEPPVISSEISEINNVPATLPSSTPVTAAETGDIEQKIPAGGPGNADDSSESIHRLLNGNVILAFGWQEHPLFKDWRYHTGVDLAAAEGQAVPAFLPGEVIDVNTDKHLGLTVVVKSEKYAVYYGSIATASVSKGDRVATGMQIGLIGAAAGEKYGPHLHLGVKSLVTDTYINPAEIFPEIKN</sequence>
<dbReference type="RefSeq" id="WP_126308542.1">
    <property type="nucleotide sequence ID" value="NZ_AP018449.1"/>
</dbReference>
<evidence type="ECO:0000313" key="3">
    <source>
        <dbReference type="EMBL" id="BBB91534.1"/>
    </source>
</evidence>